<evidence type="ECO:0000313" key="2">
    <source>
        <dbReference type="EMBL" id="AYM53872.1"/>
    </source>
</evidence>
<dbReference type="CDD" id="cd00657">
    <property type="entry name" value="Ferritin_like"/>
    <property type="match status" value="1"/>
</dbReference>
<protein>
    <recommendedName>
        <fullName evidence="1">DUF2383 domain-containing protein</fullName>
    </recommendedName>
</protein>
<accession>A0A3S5GXM5</accession>
<dbReference type="SUPFAM" id="SSF47240">
    <property type="entry name" value="Ferritin-like"/>
    <property type="match status" value="1"/>
</dbReference>
<dbReference type="AlphaFoldDB" id="A0A3S5GXM5"/>
<name>A0A3S5GXM5_9BACT</name>
<organism evidence="2">
    <name type="scientific">Kofleria flava</name>
    <dbReference type="NCBI Taxonomy" id="694315"/>
    <lineage>
        <taxon>Bacteria</taxon>
        <taxon>Pseudomonadati</taxon>
        <taxon>Myxococcota</taxon>
        <taxon>Polyangia</taxon>
        <taxon>Haliangiales</taxon>
        <taxon>Kofleriaceae</taxon>
        <taxon>Kofleria</taxon>
    </lineage>
</organism>
<dbReference type="InterPro" id="IPR009078">
    <property type="entry name" value="Ferritin-like_SF"/>
</dbReference>
<dbReference type="Gene3D" id="1.20.1260.10">
    <property type="match status" value="1"/>
</dbReference>
<feature type="domain" description="DUF2383" evidence="1">
    <location>
        <begin position="5"/>
        <end position="111"/>
    </location>
</feature>
<dbReference type="EMBL" id="MH908912">
    <property type="protein sequence ID" value="AYM53872.1"/>
    <property type="molecule type" value="Genomic_DNA"/>
</dbReference>
<dbReference type="InterPro" id="IPR012347">
    <property type="entry name" value="Ferritin-like"/>
</dbReference>
<proteinExistence type="predicted"/>
<reference evidence="2" key="1">
    <citation type="journal article" date="2018" name="J. Ind. Microbiol. Biotechnol.">
        <title>Genome mining reveals uncommon alkylpyrones as type III PKS products from myxobacteria.</title>
        <authorList>
            <person name="Hug J.J."/>
            <person name="Panter F."/>
            <person name="Krug D."/>
            <person name="Muller R."/>
        </authorList>
    </citation>
    <scope>NUCLEOTIDE SEQUENCE</scope>
    <source>
        <strain evidence="2">MNa2518</strain>
    </source>
</reference>
<sequence length="155" mass="17682">MYENITSVLNDLIQLDIDAVHAYGQAIDNIDDAAVRARLQEFQSDHERHVRELTQCVREHGGTPVEHKRDFKGFLIEGMTAIRSATGTKGALKAMKTNEVLTNRSYDKALAEDLPPRVRDLVMRNRDDERRHLQFIESSLSGKNKDTVRDVQSHL</sequence>
<dbReference type="Pfam" id="PF09537">
    <property type="entry name" value="DUF2383"/>
    <property type="match status" value="1"/>
</dbReference>
<dbReference type="InterPro" id="IPR019052">
    <property type="entry name" value="DUF2383"/>
</dbReference>
<evidence type="ECO:0000259" key="1">
    <source>
        <dbReference type="Pfam" id="PF09537"/>
    </source>
</evidence>